<dbReference type="Proteomes" id="UP001176891">
    <property type="component" value="Unassembled WGS sequence"/>
</dbReference>
<dbReference type="InterPro" id="IPR005534">
    <property type="entry name" value="Curli_assmbl/transp-comp_CsgG"/>
</dbReference>
<comment type="caution">
    <text evidence="2">The sequence shown here is derived from an EMBL/GenBank/DDBJ whole genome shotgun (WGS) entry which is preliminary data.</text>
</comment>
<name>A0ABT8WXL8_9FLAO</name>
<feature type="signal peptide" evidence="1">
    <location>
        <begin position="1"/>
        <end position="17"/>
    </location>
</feature>
<feature type="chain" id="PRO_5046234429" evidence="1">
    <location>
        <begin position="18"/>
        <end position="294"/>
    </location>
</feature>
<evidence type="ECO:0000313" key="2">
    <source>
        <dbReference type="EMBL" id="MDO5986242.1"/>
    </source>
</evidence>
<keyword evidence="3" id="KW-1185">Reference proteome</keyword>
<sequence length="294" mass="32310">MKIYFLPFLLFSTLVFSQQTSLGLQSIQASNQDDYLEAEMLFQKLKEITVGTNRFVVLDRETLGIALSEQEIQKQITSINAQIIAAQGKIEGAGDIMGGKLIKVQYKDGGLLNKVGGLGGKKKNTVNDVASKLYFRAIFSFSLYVISTETSETLHSKTFNVGILDKNPGGASKQEAFQAALKTLESKIKKEFINEYFPEEIAILRVEKEVKGEAETILINTGKSSGTKKNDRFEIFQISVENLGGEELRREKKIAEVKVTAVEGKALSLAKVSSGGGELLKSINDGEKLICKLK</sequence>
<protein>
    <submittedName>
        <fullName evidence="2">CsgG/HfaB family protein</fullName>
    </submittedName>
</protein>
<dbReference type="EMBL" id="JAUOEM010000001">
    <property type="protein sequence ID" value="MDO5986242.1"/>
    <property type="molecule type" value="Genomic_DNA"/>
</dbReference>
<keyword evidence="1" id="KW-0732">Signal</keyword>
<gene>
    <name evidence="2" type="ORF">Q4Q39_02390</name>
</gene>
<reference evidence="2" key="1">
    <citation type="submission" date="2023-07" db="EMBL/GenBank/DDBJ databases">
        <title>Two novel species in the genus Flavivirga.</title>
        <authorList>
            <person name="Kwon K."/>
        </authorList>
    </citation>
    <scope>NUCLEOTIDE SEQUENCE</scope>
    <source>
        <strain evidence="2">KACC 14157</strain>
    </source>
</reference>
<dbReference type="Pfam" id="PF03783">
    <property type="entry name" value="CsgG"/>
    <property type="match status" value="1"/>
</dbReference>
<organism evidence="2 3">
    <name type="scientific">Flavivirga amylovorans</name>
    <dbReference type="NCBI Taxonomy" id="870486"/>
    <lineage>
        <taxon>Bacteria</taxon>
        <taxon>Pseudomonadati</taxon>
        <taxon>Bacteroidota</taxon>
        <taxon>Flavobacteriia</taxon>
        <taxon>Flavobacteriales</taxon>
        <taxon>Flavobacteriaceae</taxon>
        <taxon>Flavivirga</taxon>
    </lineage>
</organism>
<accession>A0ABT8WXL8</accession>
<evidence type="ECO:0000313" key="3">
    <source>
        <dbReference type="Proteomes" id="UP001176891"/>
    </source>
</evidence>
<proteinExistence type="predicted"/>
<evidence type="ECO:0000256" key="1">
    <source>
        <dbReference type="SAM" id="SignalP"/>
    </source>
</evidence>
<dbReference type="RefSeq" id="WP_303280763.1">
    <property type="nucleotide sequence ID" value="NZ_BAABCZ010000016.1"/>
</dbReference>